<dbReference type="Proteomes" id="UP001501444">
    <property type="component" value="Unassembled WGS sequence"/>
</dbReference>
<dbReference type="Pfam" id="PF04542">
    <property type="entry name" value="Sigma70_r2"/>
    <property type="match status" value="1"/>
</dbReference>
<dbReference type="InterPro" id="IPR013249">
    <property type="entry name" value="RNA_pol_sigma70_r4_t2"/>
</dbReference>
<dbReference type="NCBIfam" id="TIGR02937">
    <property type="entry name" value="sigma70-ECF"/>
    <property type="match status" value="1"/>
</dbReference>
<dbReference type="SUPFAM" id="SSF88659">
    <property type="entry name" value="Sigma3 and sigma4 domains of RNA polymerase sigma factors"/>
    <property type="match status" value="1"/>
</dbReference>
<dbReference type="Pfam" id="PF08281">
    <property type="entry name" value="Sigma70_r4_2"/>
    <property type="match status" value="1"/>
</dbReference>
<sequence length="159" mass="18213">MAAIHRAHSEPLYRFLLRLTLGQRQAAEDLLQETLLRAWQHRDDLPPGDAVRPWLFTVARRIAIDAARSRAVRPKEIDSIDLTTFADDGYPIEHLVNDITVRTALSRLAPNYRNVLLEVYIRERSTTEAAKILNIPEGTVKSRTHHALQMLRAAFRDRG</sequence>
<dbReference type="InterPro" id="IPR013325">
    <property type="entry name" value="RNA_pol_sigma_r2"/>
</dbReference>
<evidence type="ECO:0000256" key="6">
    <source>
        <dbReference type="RuleBase" id="RU000716"/>
    </source>
</evidence>
<keyword evidence="3 6" id="KW-0731">Sigma factor</keyword>
<evidence type="ECO:0000256" key="2">
    <source>
        <dbReference type="ARBA" id="ARBA00023015"/>
    </source>
</evidence>
<evidence type="ECO:0000256" key="3">
    <source>
        <dbReference type="ARBA" id="ARBA00023082"/>
    </source>
</evidence>
<comment type="caution">
    <text evidence="9">The sequence shown here is derived from an EMBL/GenBank/DDBJ whole genome shotgun (WGS) entry which is preliminary data.</text>
</comment>
<keyword evidence="2 6" id="KW-0805">Transcription regulation</keyword>
<keyword evidence="5 6" id="KW-0804">Transcription</keyword>
<dbReference type="EMBL" id="BAAARV010000113">
    <property type="protein sequence ID" value="GAA2388544.1"/>
    <property type="molecule type" value="Genomic_DNA"/>
</dbReference>
<comment type="similarity">
    <text evidence="1 6">Belongs to the sigma-70 factor family. ECF subfamily.</text>
</comment>
<evidence type="ECO:0000313" key="9">
    <source>
        <dbReference type="EMBL" id="GAA2388544.1"/>
    </source>
</evidence>
<dbReference type="Gene3D" id="1.10.10.10">
    <property type="entry name" value="Winged helix-like DNA-binding domain superfamily/Winged helix DNA-binding domain"/>
    <property type="match status" value="1"/>
</dbReference>
<evidence type="ECO:0000259" key="7">
    <source>
        <dbReference type="Pfam" id="PF04542"/>
    </source>
</evidence>
<evidence type="ECO:0000256" key="4">
    <source>
        <dbReference type="ARBA" id="ARBA00023125"/>
    </source>
</evidence>
<dbReference type="InterPro" id="IPR000838">
    <property type="entry name" value="RNA_pol_sigma70_ECF_CS"/>
</dbReference>
<proteinExistence type="inferred from homology"/>
<evidence type="ECO:0000259" key="8">
    <source>
        <dbReference type="Pfam" id="PF08281"/>
    </source>
</evidence>
<dbReference type="InterPro" id="IPR013324">
    <property type="entry name" value="RNA_pol_sigma_r3/r4-like"/>
</dbReference>
<evidence type="ECO:0000256" key="5">
    <source>
        <dbReference type="ARBA" id="ARBA00023163"/>
    </source>
</evidence>
<dbReference type="InterPro" id="IPR014284">
    <property type="entry name" value="RNA_pol_sigma-70_dom"/>
</dbReference>
<dbReference type="PANTHER" id="PTHR43133">
    <property type="entry name" value="RNA POLYMERASE ECF-TYPE SIGMA FACTO"/>
    <property type="match status" value="1"/>
</dbReference>
<reference evidence="10" key="1">
    <citation type="journal article" date="2019" name="Int. J. Syst. Evol. Microbiol.">
        <title>The Global Catalogue of Microorganisms (GCM) 10K type strain sequencing project: providing services to taxonomists for standard genome sequencing and annotation.</title>
        <authorList>
            <consortium name="The Broad Institute Genomics Platform"/>
            <consortium name="The Broad Institute Genome Sequencing Center for Infectious Disease"/>
            <person name="Wu L."/>
            <person name="Ma J."/>
        </authorList>
    </citation>
    <scope>NUCLEOTIDE SEQUENCE [LARGE SCALE GENOMIC DNA]</scope>
    <source>
        <strain evidence="10">JCM 3272</strain>
    </source>
</reference>
<gene>
    <name evidence="9" type="ORF">GCM10010170_099810</name>
</gene>
<keyword evidence="4 6" id="KW-0238">DNA-binding</keyword>
<dbReference type="SUPFAM" id="SSF88946">
    <property type="entry name" value="Sigma2 domain of RNA polymerase sigma factors"/>
    <property type="match status" value="1"/>
</dbReference>
<dbReference type="PANTHER" id="PTHR43133:SF52">
    <property type="entry name" value="ECF RNA POLYMERASE SIGMA FACTOR SIGL"/>
    <property type="match status" value="1"/>
</dbReference>
<feature type="domain" description="RNA polymerase sigma factor 70 region 4 type 2" evidence="8">
    <location>
        <begin position="101"/>
        <end position="151"/>
    </location>
</feature>
<feature type="domain" description="RNA polymerase sigma-70 region 2" evidence="7">
    <location>
        <begin position="6"/>
        <end position="71"/>
    </location>
</feature>
<evidence type="ECO:0000313" key="10">
    <source>
        <dbReference type="Proteomes" id="UP001501444"/>
    </source>
</evidence>
<name>A0ABP5UVB8_9ACTN</name>
<dbReference type="PROSITE" id="PS01063">
    <property type="entry name" value="SIGMA70_ECF"/>
    <property type="match status" value="1"/>
</dbReference>
<keyword evidence="10" id="KW-1185">Reference proteome</keyword>
<dbReference type="InterPro" id="IPR039425">
    <property type="entry name" value="RNA_pol_sigma-70-like"/>
</dbReference>
<dbReference type="CDD" id="cd06171">
    <property type="entry name" value="Sigma70_r4"/>
    <property type="match status" value="1"/>
</dbReference>
<evidence type="ECO:0000256" key="1">
    <source>
        <dbReference type="ARBA" id="ARBA00010641"/>
    </source>
</evidence>
<accession>A0ABP5UVB8</accession>
<organism evidence="9 10">
    <name type="scientific">Dactylosporangium salmoneum</name>
    <dbReference type="NCBI Taxonomy" id="53361"/>
    <lineage>
        <taxon>Bacteria</taxon>
        <taxon>Bacillati</taxon>
        <taxon>Actinomycetota</taxon>
        <taxon>Actinomycetes</taxon>
        <taxon>Micromonosporales</taxon>
        <taxon>Micromonosporaceae</taxon>
        <taxon>Dactylosporangium</taxon>
    </lineage>
</organism>
<dbReference type="Gene3D" id="1.10.1740.10">
    <property type="match status" value="1"/>
</dbReference>
<dbReference type="InterPro" id="IPR007627">
    <property type="entry name" value="RNA_pol_sigma70_r2"/>
</dbReference>
<dbReference type="RefSeq" id="WP_344619785.1">
    <property type="nucleotide sequence ID" value="NZ_BAAARV010000113.1"/>
</dbReference>
<dbReference type="InterPro" id="IPR036388">
    <property type="entry name" value="WH-like_DNA-bd_sf"/>
</dbReference>
<protein>
    <recommendedName>
        <fullName evidence="6">RNA polymerase sigma factor</fullName>
    </recommendedName>
</protein>